<protein>
    <submittedName>
        <fullName evidence="5">Uncharacterized protein</fullName>
    </submittedName>
</protein>
<reference evidence="5" key="2">
    <citation type="journal article" date="2023" name="IMA Fungus">
        <title>Comparative genomic study of the Penicillium genus elucidates a diverse pangenome and 15 lateral gene transfer events.</title>
        <authorList>
            <person name="Petersen C."/>
            <person name="Sorensen T."/>
            <person name="Nielsen M.R."/>
            <person name="Sondergaard T.E."/>
            <person name="Sorensen J.L."/>
            <person name="Fitzpatrick D.A."/>
            <person name="Frisvad J.C."/>
            <person name="Nielsen K.L."/>
        </authorList>
    </citation>
    <scope>NUCLEOTIDE SEQUENCE</scope>
    <source>
        <strain evidence="5">IBT 29864</strain>
    </source>
</reference>
<dbReference type="Proteomes" id="UP001147782">
    <property type="component" value="Unassembled WGS sequence"/>
</dbReference>
<dbReference type="AlphaFoldDB" id="A0A9W9RF33"/>
<accession>A0A9W9RF33</accession>
<comment type="similarity">
    <text evidence="2">Belongs to the plant acyltransferase family.</text>
</comment>
<dbReference type="PANTHER" id="PTHR31896">
    <property type="entry name" value="FAMILY REGULATORY PROTEIN, PUTATIVE (AFU_ORTHOLOGUE AFUA_3G14730)-RELATED"/>
    <property type="match status" value="1"/>
</dbReference>
<proteinExistence type="inferred from homology"/>
<keyword evidence="3" id="KW-0808">Transferase</keyword>
<name>A0A9W9RF33_9EURO</name>
<dbReference type="Gene3D" id="3.30.559.10">
    <property type="entry name" value="Chloramphenicol acetyltransferase-like domain"/>
    <property type="match status" value="2"/>
</dbReference>
<comment type="pathway">
    <text evidence="1">Secondary metabolite biosynthesis.</text>
</comment>
<evidence type="ECO:0000313" key="6">
    <source>
        <dbReference type="Proteomes" id="UP001147782"/>
    </source>
</evidence>
<sequence>MDMLFGRKPAVETVPGDRVLPLHFFENSLLVQGNNMAVSLVFDAVLDPEKLRQSLEGLVKREGWQRLGGRLRKNASGNIEWHIPAEFTADRPAITFAHVDHGMPAASHPAASRIPKPESQPAVVGDPDDLEGLAWEPGYKPNGIKDYLNSDIPVLGLRVNSFTDKTVVVLQWQHVAFDALGMQYVIEGWSAMLWGKEADIPTPCEIDPDPFDALARGTRPATEEHILAEKKVGLVSLVKWGLGYGFDMLVRAKENRMVCVPETYWRPQLEKALEELRAEAVAAGEDPSKVFLTENDILTAWILRCVVGQMGMDPNRTVAASIAMSLRKAFEGDLIPASAEHPYVGNAFGWANAIVTAGDITSKPLSWLARQLRRAINEQGTRAQHEAYYALVRSSGTGLPIVIFGDGGMAQIGFSNWSKAGLFDLDFAPARKDSQDVIVPCRPSYVQENHGPVKPGDGFFVFGKDAKGNYWTSAYKVKGQWEKFEEQLKKDLEMDA</sequence>
<dbReference type="PANTHER" id="PTHR31896:SF69">
    <property type="entry name" value="FAMILY REGULATORY PROTEIN, PUTATIVE (AFU_ORTHOLOGUE AFUA_3G14730)-RELATED"/>
    <property type="match status" value="1"/>
</dbReference>
<dbReference type="GeneID" id="81443352"/>
<dbReference type="EMBL" id="JAPZBS010000009">
    <property type="protein sequence ID" value="KAJ5358847.1"/>
    <property type="molecule type" value="Genomic_DNA"/>
</dbReference>
<dbReference type="Pfam" id="PF02458">
    <property type="entry name" value="Transferase"/>
    <property type="match status" value="1"/>
</dbReference>
<evidence type="ECO:0000256" key="4">
    <source>
        <dbReference type="ARBA" id="ARBA00023315"/>
    </source>
</evidence>
<dbReference type="OrthoDB" id="21502at2759"/>
<organism evidence="5 6">
    <name type="scientific">Penicillium cataractarum</name>
    <dbReference type="NCBI Taxonomy" id="2100454"/>
    <lineage>
        <taxon>Eukaryota</taxon>
        <taxon>Fungi</taxon>
        <taxon>Dikarya</taxon>
        <taxon>Ascomycota</taxon>
        <taxon>Pezizomycotina</taxon>
        <taxon>Eurotiomycetes</taxon>
        <taxon>Eurotiomycetidae</taxon>
        <taxon>Eurotiales</taxon>
        <taxon>Aspergillaceae</taxon>
        <taxon>Penicillium</taxon>
    </lineage>
</organism>
<dbReference type="RefSeq" id="XP_056550133.1">
    <property type="nucleotide sequence ID" value="XM_056704173.1"/>
</dbReference>
<evidence type="ECO:0000256" key="3">
    <source>
        <dbReference type="ARBA" id="ARBA00022679"/>
    </source>
</evidence>
<comment type="caution">
    <text evidence="5">The sequence shown here is derived from an EMBL/GenBank/DDBJ whole genome shotgun (WGS) entry which is preliminary data.</text>
</comment>
<keyword evidence="4" id="KW-0012">Acyltransferase</keyword>
<keyword evidence="6" id="KW-1185">Reference proteome</keyword>
<evidence type="ECO:0000313" key="5">
    <source>
        <dbReference type="EMBL" id="KAJ5358847.1"/>
    </source>
</evidence>
<evidence type="ECO:0000256" key="2">
    <source>
        <dbReference type="ARBA" id="ARBA00009861"/>
    </source>
</evidence>
<evidence type="ECO:0000256" key="1">
    <source>
        <dbReference type="ARBA" id="ARBA00005179"/>
    </source>
</evidence>
<gene>
    <name evidence="5" type="ORF">N7496_011260</name>
</gene>
<dbReference type="InterPro" id="IPR023213">
    <property type="entry name" value="CAT-like_dom_sf"/>
</dbReference>
<dbReference type="GO" id="GO:0016746">
    <property type="term" value="F:acyltransferase activity"/>
    <property type="evidence" value="ECO:0007669"/>
    <property type="project" value="UniProtKB-KW"/>
</dbReference>
<reference evidence="5" key="1">
    <citation type="submission" date="2022-11" db="EMBL/GenBank/DDBJ databases">
        <authorList>
            <person name="Petersen C."/>
        </authorList>
    </citation>
    <scope>NUCLEOTIDE SEQUENCE</scope>
    <source>
        <strain evidence="5">IBT 29864</strain>
    </source>
</reference>
<dbReference type="InterPro" id="IPR051283">
    <property type="entry name" value="Sec_Metabolite_Acyltrans"/>
</dbReference>